<reference evidence="2 3" key="1">
    <citation type="submission" date="2024-04" db="EMBL/GenBank/DDBJ databases">
        <title>Genome assembly C_amara_ONT_v2.</title>
        <authorList>
            <person name="Yant L."/>
            <person name="Moore C."/>
            <person name="Slenker M."/>
        </authorList>
    </citation>
    <scope>NUCLEOTIDE SEQUENCE [LARGE SCALE GENOMIC DNA]</scope>
    <source>
        <tissue evidence="2">Leaf</tissue>
    </source>
</reference>
<accession>A0ABD1AZK3</accession>
<dbReference type="AlphaFoldDB" id="A0ABD1AZK3"/>
<evidence type="ECO:0000313" key="2">
    <source>
        <dbReference type="EMBL" id="KAL1208884.1"/>
    </source>
</evidence>
<organism evidence="2 3">
    <name type="scientific">Cardamine amara subsp. amara</name>
    <dbReference type="NCBI Taxonomy" id="228776"/>
    <lineage>
        <taxon>Eukaryota</taxon>
        <taxon>Viridiplantae</taxon>
        <taxon>Streptophyta</taxon>
        <taxon>Embryophyta</taxon>
        <taxon>Tracheophyta</taxon>
        <taxon>Spermatophyta</taxon>
        <taxon>Magnoliopsida</taxon>
        <taxon>eudicotyledons</taxon>
        <taxon>Gunneridae</taxon>
        <taxon>Pentapetalae</taxon>
        <taxon>rosids</taxon>
        <taxon>malvids</taxon>
        <taxon>Brassicales</taxon>
        <taxon>Brassicaceae</taxon>
        <taxon>Cardamineae</taxon>
        <taxon>Cardamine</taxon>
    </lineage>
</organism>
<feature type="compositionally biased region" description="Polar residues" evidence="1">
    <location>
        <begin position="40"/>
        <end position="60"/>
    </location>
</feature>
<feature type="compositionally biased region" description="Polar residues" evidence="1">
    <location>
        <begin position="1"/>
        <end position="13"/>
    </location>
</feature>
<name>A0ABD1AZK3_CARAN</name>
<keyword evidence="3" id="KW-1185">Reference proteome</keyword>
<sequence>MTSAPKNLQQNPFSMKPPRTSSGAASTPAVASTSAEPQIRNPNPSTNVLPSTSNSPITMSQEDEILARSSHLTRPELLRRRSHNLKQLS</sequence>
<gene>
    <name evidence="2" type="ORF">V5N11_010561</name>
</gene>
<proteinExistence type="predicted"/>
<feature type="region of interest" description="Disordered" evidence="1">
    <location>
        <begin position="1"/>
        <end position="89"/>
    </location>
</feature>
<feature type="compositionally biased region" description="Low complexity" evidence="1">
    <location>
        <begin position="20"/>
        <end position="35"/>
    </location>
</feature>
<dbReference type="EMBL" id="JBANAX010000436">
    <property type="protein sequence ID" value="KAL1208884.1"/>
    <property type="molecule type" value="Genomic_DNA"/>
</dbReference>
<protein>
    <submittedName>
        <fullName evidence="2">Uncharacterized protein</fullName>
    </submittedName>
</protein>
<feature type="compositionally biased region" description="Basic residues" evidence="1">
    <location>
        <begin position="80"/>
        <end position="89"/>
    </location>
</feature>
<comment type="caution">
    <text evidence="2">The sequence shown here is derived from an EMBL/GenBank/DDBJ whole genome shotgun (WGS) entry which is preliminary data.</text>
</comment>
<evidence type="ECO:0000256" key="1">
    <source>
        <dbReference type="SAM" id="MobiDB-lite"/>
    </source>
</evidence>
<dbReference type="Proteomes" id="UP001558713">
    <property type="component" value="Unassembled WGS sequence"/>
</dbReference>
<evidence type="ECO:0000313" key="3">
    <source>
        <dbReference type="Proteomes" id="UP001558713"/>
    </source>
</evidence>